<dbReference type="InterPro" id="IPR045283">
    <property type="entry name" value="AT3G44326-like"/>
</dbReference>
<protein>
    <submittedName>
        <fullName evidence="1">F-box protein</fullName>
    </submittedName>
</protein>
<dbReference type="AlphaFoldDB" id="A0AAW2NQD1"/>
<gene>
    <name evidence="1" type="ORF">Sradi_4312700</name>
</gene>
<evidence type="ECO:0000313" key="1">
    <source>
        <dbReference type="EMBL" id="KAL0344814.1"/>
    </source>
</evidence>
<reference evidence="1" key="1">
    <citation type="submission" date="2020-06" db="EMBL/GenBank/DDBJ databases">
        <authorList>
            <person name="Li T."/>
            <person name="Hu X."/>
            <person name="Zhang T."/>
            <person name="Song X."/>
            <person name="Zhang H."/>
            <person name="Dai N."/>
            <person name="Sheng W."/>
            <person name="Hou X."/>
            <person name="Wei L."/>
        </authorList>
    </citation>
    <scope>NUCLEOTIDE SEQUENCE</scope>
    <source>
        <strain evidence="1">G02</strain>
        <tissue evidence="1">Leaf</tissue>
    </source>
</reference>
<dbReference type="InterPro" id="IPR036047">
    <property type="entry name" value="F-box-like_dom_sf"/>
</dbReference>
<proteinExistence type="predicted"/>
<reference evidence="1" key="2">
    <citation type="journal article" date="2024" name="Plant">
        <title>Genomic evolution and insights into agronomic trait innovations of Sesamum species.</title>
        <authorList>
            <person name="Miao H."/>
            <person name="Wang L."/>
            <person name="Qu L."/>
            <person name="Liu H."/>
            <person name="Sun Y."/>
            <person name="Le M."/>
            <person name="Wang Q."/>
            <person name="Wei S."/>
            <person name="Zheng Y."/>
            <person name="Lin W."/>
            <person name="Duan Y."/>
            <person name="Cao H."/>
            <person name="Xiong S."/>
            <person name="Wang X."/>
            <person name="Wei L."/>
            <person name="Li C."/>
            <person name="Ma Q."/>
            <person name="Ju M."/>
            <person name="Zhao R."/>
            <person name="Li G."/>
            <person name="Mu C."/>
            <person name="Tian Q."/>
            <person name="Mei H."/>
            <person name="Zhang T."/>
            <person name="Gao T."/>
            <person name="Zhang H."/>
        </authorList>
    </citation>
    <scope>NUCLEOTIDE SEQUENCE</scope>
    <source>
        <strain evidence="1">G02</strain>
    </source>
</reference>
<dbReference type="SUPFAM" id="SSF81383">
    <property type="entry name" value="F-box domain"/>
    <property type="match status" value="1"/>
</dbReference>
<dbReference type="EMBL" id="JACGWJ010000019">
    <property type="protein sequence ID" value="KAL0344814.1"/>
    <property type="molecule type" value="Genomic_DNA"/>
</dbReference>
<accession>A0AAW2NQD1</accession>
<comment type="caution">
    <text evidence="1">The sequence shown here is derived from an EMBL/GenBank/DDBJ whole genome shotgun (WGS) entry which is preliminary data.</text>
</comment>
<dbReference type="PANTHER" id="PTHR33736:SF13">
    <property type="entry name" value="OS11G0155100 PROTEIN"/>
    <property type="match status" value="1"/>
</dbReference>
<name>A0AAW2NQD1_SESRA</name>
<organism evidence="1">
    <name type="scientific">Sesamum radiatum</name>
    <name type="common">Black benniseed</name>
    <dbReference type="NCBI Taxonomy" id="300843"/>
    <lineage>
        <taxon>Eukaryota</taxon>
        <taxon>Viridiplantae</taxon>
        <taxon>Streptophyta</taxon>
        <taxon>Embryophyta</taxon>
        <taxon>Tracheophyta</taxon>
        <taxon>Spermatophyta</taxon>
        <taxon>Magnoliopsida</taxon>
        <taxon>eudicotyledons</taxon>
        <taxon>Gunneridae</taxon>
        <taxon>Pentapetalae</taxon>
        <taxon>asterids</taxon>
        <taxon>lamiids</taxon>
        <taxon>Lamiales</taxon>
        <taxon>Pedaliaceae</taxon>
        <taxon>Sesamum</taxon>
    </lineage>
</organism>
<sequence length="331" mass="35645">MDSPPPSAAEAGFSTLHPDIIETHILTRLDGPALASAACCSTTLRRGSSQDHLWSSICHSTWPSTASPSLSEVVSTFPDGGPRAFFSHAFPLLAETNTLDVLSSSAPPTELLSAVDIHHRGQLIFTKLQKIETGTEWFSRLPFQIDLLGPKDVVSTPITHPVGDAACAEILEGMTLSWIVIDPIGRRAANLSSHKPVTVQHHWLTGEVQARFATILAADHGHVQCGIEVTWGRSEGGVREVSLEIEDMDGMHLNGKDSVVILQGAMEGKKGTGKNRVEEGQRRHSGGYHVNLSFGLKGKPSAPFCYPSSPDFSKDISSRSFYLGCCVLLGF</sequence>
<dbReference type="Gene3D" id="1.20.1280.50">
    <property type="match status" value="1"/>
</dbReference>
<dbReference type="PANTHER" id="PTHR33736">
    <property type="entry name" value="F-BOX PROTEIN-RELATED"/>
    <property type="match status" value="1"/>
</dbReference>